<dbReference type="Proteomes" id="UP001055111">
    <property type="component" value="Unassembled WGS sequence"/>
</dbReference>
<feature type="region of interest" description="Disordered" evidence="1">
    <location>
        <begin position="72"/>
        <end position="94"/>
    </location>
</feature>
<organism evidence="2 3">
    <name type="scientific">Caballeronia novacaledonica</name>
    <dbReference type="NCBI Taxonomy" id="1544861"/>
    <lineage>
        <taxon>Bacteria</taxon>
        <taxon>Pseudomonadati</taxon>
        <taxon>Pseudomonadota</taxon>
        <taxon>Betaproteobacteria</taxon>
        <taxon>Burkholderiales</taxon>
        <taxon>Burkholderiaceae</taxon>
        <taxon>Caballeronia</taxon>
    </lineage>
</organism>
<dbReference type="AlphaFoldDB" id="A0AA37IIS1"/>
<evidence type="ECO:0000256" key="1">
    <source>
        <dbReference type="SAM" id="MobiDB-lite"/>
    </source>
</evidence>
<protein>
    <submittedName>
        <fullName evidence="2">Uncharacterized protein</fullName>
    </submittedName>
</protein>
<accession>A0AA37IIS1</accession>
<proteinExistence type="predicted"/>
<evidence type="ECO:0000313" key="3">
    <source>
        <dbReference type="Proteomes" id="UP001055111"/>
    </source>
</evidence>
<name>A0AA37IIS1_9BURK</name>
<dbReference type="RefSeq" id="WP_238218064.1">
    <property type="nucleotide sequence ID" value="NZ_BPUS01000036.1"/>
</dbReference>
<reference evidence="2" key="1">
    <citation type="submission" date="2022-09" db="EMBL/GenBank/DDBJ databases">
        <title>Isolation and characterization of 3-chlorobenzoate degrading bacteria from soils in Shizuoka.</title>
        <authorList>
            <person name="Ifat A."/>
            <person name="Ogawa N."/>
            <person name="Kimbara K."/>
            <person name="Moriuchi R."/>
            <person name="Dohra H."/>
            <person name="Shintani M."/>
        </authorList>
    </citation>
    <scope>NUCLEOTIDE SEQUENCE</scope>
    <source>
        <strain evidence="2">19CS4-2</strain>
    </source>
</reference>
<dbReference type="EMBL" id="BPUS01000036">
    <property type="protein sequence ID" value="GJH30422.1"/>
    <property type="molecule type" value="Genomic_DNA"/>
</dbReference>
<evidence type="ECO:0000313" key="2">
    <source>
        <dbReference type="EMBL" id="GJH30422.1"/>
    </source>
</evidence>
<sequence length="94" mass="9888">MEVNPDANLTVYADQIVISGTLHLPGRSVMLFARRLISADGAEIFVDGAKGAEPKEALKAGARSAKFPHKKKVAVGETGEGGRANCTWKNPAPS</sequence>
<gene>
    <name evidence="2" type="ORF">CBA19CS42_37920</name>
</gene>
<comment type="caution">
    <text evidence="2">The sequence shown here is derived from an EMBL/GenBank/DDBJ whole genome shotgun (WGS) entry which is preliminary data.</text>
</comment>